<feature type="region of interest" description="Disordered" evidence="1">
    <location>
        <begin position="200"/>
        <end position="226"/>
    </location>
</feature>
<dbReference type="Proteomes" id="UP001165283">
    <property type="component" value="Unassembled WGS sequence"/>
</dbReference>
<evidence type="ECO:0000256" key="1">
    <source>
        <dbReference type="SAM" id="MobiDB-lite"/>
    </source>
</evidence>
<gene>
    <name evidence="2" type="ORF">KDL28_07060</name>
</gene>
<keyword evidence="3" id="KW-1185">Reference proteome</keyword>
<name>A0ABT0ZVY6_9PSEU</name>
<dbReference type="EMBL" id="JAGSOV010000015">
    <property type="protein sequence ID" value="MCO1654814.1"/>
    <property type="molecule type" value="Genomic_DNA"/>
</dbReference>
<reference evidence="2" key="1">
    <citation type="submission" date="2021-04" db="EMBL/GenBank/DDBJ databases">
        <title>Pseudonocardia sp. nov., isolated from sandy soil of mangrove forest.</title>
        <authorList>
            <person name="Zan Z."/>
            <person name="Huang R."/>
            <person name="Liu W."/>
        </authorList>
    </citation>
    <scope>NUCLEOTIDE SEQUENCE</scope>
    <source>
        <strain evidence="2">S2-4</strain>
    </source>
</reference>
<evidence type="ECO:0000313" key="2">
    <source>
        <dbReference type="EMBL" id="MCO1654814.1"/>
    </source>
</evidence>
<comment type="caution">
    <text evidence="2">The sequence shown here is derived from an EMBL/GenBank/DDBJ whole genome shotgun (WGS) entry which is preliminary data.</text>
</comment>
<proteinExistence type="predicted"/>
<protein>
    <submittedName>
        <fullName evidence="2">Primosomal protein</fullName>
    </submittedName>
</protein>
<accession>A0ABT0ZVY6</accession>
<evidence type="ECO:0000313" key="3">
    <source>
        <dbReference type="Proteomes" id="UP001165283"/>
    </source>
</evidence>
<organism evidence="2 3">
    <name type="scientific">Pseudonocardia humida</name>
    <dbReference type="NCBI Taxonomy" id="2800819"/>
    <lineage>
        <taxon>Bacteria</taxon>
        <taxon>Bacillati</taxon>
        <taxon>Actinomycetota</taxon>
        <taxon>Actinomycetes</taxon>
        <taxon>Pseudonocardiales</taxon>
        <taxon>Pseudonocardiaceae</taxon>
        <taxon>Pseudonocardia</taxon>
    </lineage>
</organism>
<feature type="compositionally biased region" description="Acidic residues" evidence="1">
    <location>
        <begin position="200"/>
        <end position="222"/>
    </location>
</feature>
<sequence>MASDIVPIQLSLTEGDLVTLWAPRWREDGEEWEAFLGDDDALFAFPSVPRLAAFVRTATEHDLIDHPAWSVVPDLTVSELTPDDTQRYDIVGVPELAASEPDTWTIGELAEITDMVRSIADVCELERVTAVLDAAPAFGLLSQGTLPFVGREGKRLWTQLMDTIAERWDEVVDSLDELVEAPEVDAAALAAAEKEVEVADDVDAETEVETDVDAGEETDEPAEERPRTFWEEVGIDPVRIISRDGEVLTLRCYLNDSPVFLGTDGRIDVVRGERALTRWIAEDGADGHDLVEASTWPEIVDKATVGDLEVIVDELNVYDLTGLEDDIAEGTLTIDATQLEQATELLLDVGDWADDEEPREALAESQPLGWLVSFVVRPDPTRLAPSPPFHAEAARFRELIDHLLERLQQH</sequence>
<dbReference type="RefSeq" id="WP_252436481.1">
    <property type="nucleotide sequence ID" value="NZ_JAGSOV010000015.1"/>
</dbReference>